<proteinExistence type="predicted"/>
<dbReference type="InterPro" id="IPR052781">
    <property type="entry name" value="Cys_protease_inhibitor_I42"/>
</dbReference>
<dbReference type="AlphaFoldDB" id="A0A4Y3TFX5"/>
<protein>
    <recommendedName>
        <fullName evidence="4">Proteinase inhibitor I42 chagasin domain-containing protein</fullName>
    </recommendedName>
</protein>
<accession>A0A4Y3TFX5</accession>
<reference evidence="5 6" key="1">
    <citation type="submission" date="2019-06" db="EMBL/GenBank/DDBJ databases">
        <title>Whole genome shotgun sequence of Acetobacter orleanensis NBRC 13752.</title>
        <authorList>
            <person name="Hosoyama A."/>
            <person name="Uohara A."/>
            <person name="Ohji S."/>
            <person name="Ichikawa N."/>
        </authorList>
    </citation>
    <scope>NUCLEOTIDE SEQUENCE [LARGE SCALE GENOMIC DNA]</scope>
    <source>
        <strain evidence="5 6">NBRC 13752</strain>
    </source>
</reference>
<dbReference type="OrthoDB" id="670336at2"/>
<keyword evidence="3" id="KW-0732">Signal</keyword>
<dbReference type="Gene3D" id="2.60.40.2020">
    <property type="match status" value="1"/>
</dbReference>
<feature type="domain" description="Proteinase inhibitor I42 chagasin" evidence="4">
    <location>
        <begin position="26"/>
        <end position="111"/>
    </location>
</feature>
<evidence type="ECO:0000313" key="6">
    <source>
        <dbReference type="Proteomes" id="UP000317617"/>
    </source>
</evidence>
<dbReference type="RefSeq" id="WP_052944499.1">
    <property type="nucleotide sequence ID" value="NZ_BJMU01000001.1"/>
</dbReference>
<keyword evidence="1" id="KW-0646">Protease inhibitor</keyword>
<dbReference type="PANTHER" id="PTHR36530">
    <property type="entry name" value="INHIBITOR OF CYSTEINE PEPTIDASE"/>
    <property type="match status" value="1"/>
</dbReference>
<comment type="caution">
    <text evidence="5">The sequence shown here is derived from an EMBL/GenBank/DDBJ whole genome shotgun (WGS) entry which is preliminary data.</text>
</comment>
<dbReference type="InterPro" id="IPR018990">
    <property type="entry name" value="Prot_inh_I42_chagasin"/>
</dbReference>
<feature type="signal peptide" evidence="3">
    <location>
        <begin position="1"/>
        <end position="18"/>
    </location>
</feature>
<keyword evidence="6" id="KW-1185">Reference proteome</keyword>
<gene>
    <name evidence="5" type="ORF">AOR01nite_02880</name>
</gene>
<evidence type="ECO:0000256" key="3">
    <source>
        <dbReference type="SAM" id="SignalP"/>
    </source>
</evidence>
<evidence type="ECO:0000259" key="4">
    <source>
        <dbReference type="Pfam" id="PF09394"/>
    </source>
</evidence>
<evidence type="ECO:0000256" key="2">
    <source>
        <dbReference type="ARBA" id="ARBA00022704"/>
    </source>
</evidence>
<dbReference type="GO" id="GO:0004869">
    <property type="term" value="F:cysteine-type endopeptidase inhibitor activity"/>
    <property type="evidence" value="ECO:0007669"/>
    <property type="project" value="UniProtKB-KW"/>
</dbReference>
<dbReference type="InterPro" id="IPR036331">
    <property type="entry name" value="Chagasin-like_sf"/>
</dbReference>
<dbReference type="SUPFAM" id="SSF141066">
    <property type="entry name" value="ICP-like"/>
    <property type="match status" value="1"/>
</dbReference>
<keyword evidence="2" id="KW-0789">Thiol protease inhibitor</keyword>
<evidence type="ECO:0000313" key="5">
    <source>
        <dbReference type="EMBL" id="GEB81811.1"/>
    </source>
</evidence>
<organism evidence="5 6">
    <name type="scientific">Acetobacter orleanensis</name>
    <dbReference type="NCBI Taxonomy" id="104099"/>
    <lineage>
        <taxon>Bacteria</taxon>
        <taxon>Pseudomonadati</taxon>
        <taxon>Pseudomonadota</taxon>
        <taxon>Alphaproteobacteria</taxon>
        <taxon>Acetobacterales</taxon>
        <taxon>Acetobacteraceae</taxon>
        <taxon>Acetobacter</taxon>
    </lineage>
</organism>
<sequence>MKKLIVFLAIMIPNIAFADDGAITSKVNDTFNFELKSNPSTGYGWMIKKIPDNVVLFSMSYIPSKDCENGMAGCGGVERFYFKSIKAGSGKIELKYGRAFESLPKESTFKYVNVTK</sequence>
<dbReference type="STRING" id="104099.AD949_12745"/>
<dbReference type="Proteomes" id="UP000317617">
    <property type="component" value="Unassembled WGS sequence"/>
</dbReference>
<feature type="chain" id="PRO_5021475689" description="Proteinase inhibitor I42 chagasin domain-containing protein" evidence="3">
    <location>
        <begin position="19"/>
        <end position="116"/>
    </location>
</feature>
<dbReference type="Pfam" id="PF09394">
    <property type="entry name" value="Inhibitor_I42"/>
    <property type="match status" value="1"/>
</dbReference>
<evidence type="ECO:0000256" key="1">
    <source>
        <dbReference type="ARBA" id="ARBA00022690"/>
    </source>
</evidence>
<dbReference type="PANTHER" id="PTHR36530:SF1">
    <property type="entry name" value="AMOEBIASIN-1"/>
    <property type="match status" value="1"/>
</dbReference>
<name>A0A4Y3TFX5_9PROT</name>
<dbReference type="EMBL" id="BJMU01000001">
    <property type="protein sequence ID" value="GEB81811.1"/>
    <property type="molecule type" value="Genomic_DNA"/>
</dbReference>